<dbReference type="OrthoDB" id="263560at2759"/>
<dbReference type="STRING" id="741276.A0A2S5BB70"/>
<feature type="region of interest" description="Disordered" evidence="3">
    <location>
        <begin position="163"/>
        <end position="247"/>
    </location>
</feature>
<name>A0A2S5BB70_9BASI</name>
<comment type="similarity">
    <text evidence="1">Belongs to the TSR2 family.</text>
</comment>
<proteinExistence type="inferred from homology"/>
<organism evidence="4 5">
    <name type="scientific">Rhodotorula taiwanensis</name>
    <dbReference type="NCBI Taxonomy" id="741276"/>
    <lineage>
        <taxon>Eukaryota</taxon>
        <taxon>Fungi</taxon>
        <taxon>Dikarya</taxon>
        <taxon>Basidiomycota</taxon>
        <taxon>Pucciniomycotina</taxon>
        <taxon>Microbotryomycetes</taxon>
        <taxon>Sporidiobolales</taxon>
        <taxon>Sporidiobolaceae</taxon>
        <taxon>Rhodotorula</taxon>
    </lineage>
</organism>
<accession>A0A2S5BB70</accession>
<evidence type="ECO:0000256" key="3">
    <source>
        <dbReference type="SAM" id="MobiDB-lite"/>
    </source>
</evidence>
<dbReference type="AlphaFoldDB" id="A0A2S5BB70"/>
<evidence type="ECO:0000313" key="5">
    <source>
        <dbReference type="Proteomes" id="UP000237144"/>
    </source>
</evidence>
<dbReference type="EMBL" id="PJQD01000029">
    <property type="protein sequence ID" value="POY74014.1"/>
    <property type="molecule type" value="Genomic_DNA"/>
</dbReference>
<gene>
    <name evidence="4" type="ORF">BMF94_2825</name>
</gene>
<evidence type="ECO:0000256" key="2">
    <source>
        <dbReference type="ARBA" id="ARBA00022552"/>
    </source>
</evidence>
<evidence type="ECO:0000313" key="4">
    <source>
        <dbReference type="EMBL" id="POY74014.1"/>
    </source>
</evidence>
<keyword evidence="5" id="KW-1185">Reference proteome</keyword>
<dbReference type="Pfam" id="PF10273">
    <property type="entry name" value="WGG"/>
    <property type="match status" value="1"/>
</dbReference>
<dbReference type="PANTHER" id="PTHR21250">
    <property type="entry name" value="PRE-RRNA-PROCESSING PROTEIN TSR2 HOMOLOG"/>
    <property type="match status" value="1"/>
</dbReference>
<comment type="caution">
    <text evidence="4">The sequence shown here is derived from an EMBL/GenBank/DDBJ whole genome shotgun (WGS) entry which is preliminary data.</text>
</comment>
<evidence type="ECO:0008006" key="6">
    <source>
        <dbReference type="Google" id="ProtNLM"/>
    </source>
</evidence>
<evidence type="ECO:0000256" key="1">
    <source>
        <dbReference type="ARBA" id="ARBA00006524"/>
    </source>
</evidence>
<dbReference type="Proteomes" id="UP000237144">
    <property type="component" value="Unassembled WGS sequence"/>
</dbReference>
<sequence>MSAPSAPAPQPSAEDLALGLFARASLDLFDVWPALRLAISHGWGGNGTQGKTALAEDVVDLFYTVATSGGAASSATAAATAAASTSTQEGGVPIPAQDEVEQTLLYVIGNEFDVDLEDGSEAAIARDLIKLWRECIQRVQAQLASGAPTSDEGPLAKDFRERAERARAQDGQQRFAAQRQGGQGGDDDDDETTSEEDDDDDELDEDDEMEGVIDEPVPQLVEAQRPEPVVDEDGFELVQPKKKGGRK</sequence>
<feature type="compositionally biased region" description="Acidic residues" evidence="3">
    <location>
        <begin position="185"/>
        <end position="213"/>
    </location>
</feature>
<dbReference type="InterPro" id="IPR019398">
    <property type="entry name" value="Pre-rRNA_process_TSR2"/>
</dbReference>
<reference evidence="4 5" key="1">
    <citation type="journal article" date="2018" name="Front. Microbiol.">
        <title>Prospects for Fungal Bioremediation of Acidic Radioactive Waste Sites: Characterization and Genome Sequence of Rhodotorula taiwanensis MD1149.</title>
        <authorList>
            <person name="Tkavc R."/>
            <person name="Matrosova V.Y."/>
            <person name="Grichenko O.E."/>
            <person name="Gostincar C."/>
            <person name="Volpe R.P."/>
            <person name="Klimenkova P."/>
            <person name="Gaidamakova E.K."/>
            <person name="Zhou C.E."/>
            <person name="Stewart B.J."/>
            <person name="Lyman M.G."/>
            <person name="Malfatti S.A."/>
            <person name="Rubinfeld B."/>
            <person name="Courtot M."/>
            <person name="Singh J."/>
            <person name="Dalgard C.L."/>
            <person name="Hamilton T."/>
            <person name="Frey K.G."/>
            <person name="Gunde-Cimerman N."/>
            <person name="Dugan L."/>
            <person name="Daly M.J."/>
        </authorList>
    </citation>
    <scope>NUCLEOTIDE SEQUENCE [LARGE SCALE GENOMIC DNA]</scope>
    <source>
        <strain evidence="4 5">MD1149</strain>
    </source>
</reference>
<keyword evidence="2" id="KW-0698">rRNA processing</keyword>
<dbReference type="GO" id="GO:0006364">
    <property type="term" value="P:rRNA processing"/>
    <property type="evidence" value="ECO:0007669"/>
    <property type="project" value="UniProtKB-KW"/>
</dbReference>
<protein>
    <recommendedName>
        <fullName evidence="6">Pre-rRNA-processing protein TSR2</fullName>
    </recommendedName>
</protein>
<feature type="compositionally biased region" description="Low complexity" evidence="3">
    <location>
        <begin position="169"/>
        <end position="180"/>
    </location>
</feature>